<comment type="caution">
    <text evidence="3">The sequence shown here is derived from an EMBL/GenBank/DDBJ whole genome shotgun (WGS) entry which is preliminary data.</text>
</comment>
<dbReference type="PANTHER" id="PTHR30619">
    <property type="entry name" value="DNA INTERNALIZATION/COMPETENCE PROTEIN COMEC/REC2"/>
    <property type="match status" value="1"/>
</dbReference>
<name>A0A9D2G1J2_9LACT</name>
<dbReference type="EMBL" id="DXAZ01000042">
    <property type="protein sequence ID" value="HIZ70742.1"/>
    <property type="molecule type" value="Genomic_DNA"/>
</dbReference>
<gene>
    <name evidence="3" type="ORF">H9808_03110</name>
</gene>
<reference evidence="3" key="2">
    <citation type="submission" date="2021-04" db="EMBL/GenBank/DDBJ databases">
        <authorList>
            <person name="Gilroy R."/>
        </authorList>
    </citation>
    <scope>NUCLEOTIDE SEQUENCE</scope>
    <source>
        <strain evidence="3">CHK169-4300</strain>
    </source>
</reference>
<keyword evidence="1" id="KW-0472">Membrane</keyword>
<evidence type="ECO:0000313" key="3">
    <source>
        <dbReference type="EMBL" id="HIZ70742.1"/>
    </source>
</evidence>
<feature type="transmembrane region" description="Helical" evidence="1">
    <location>
        <begin position="18"/>
        <end position="36"/>
    </location>
</feature>
<organism evidence="3 4">
    <name type="scientific">Candidatus Atopostipes pullistercoris</name>
    <dbReference type="NCBI Taxonomy" id="2838467"/>
    <lineage>
        <taxon>Bacteria</taxon>
        <taxon>Bacillati</taxon>
        <taxon>Bacillota</taxon>
        <taxon>Bacilli</taxon>
        <taxon>Lactobacillales</taxon>
        <taxon>Carnobacteriaceae</taxon>
        <taxon>Atopostipes</taxon>
    </lineage>
</organism>
<proteinExistence type="predicted"/>
<protein>
    <submittedName>
        <fullName evidence="3">MBL fold metallo-hydrolase</fullName>
    </submittedName>
</protein>
<dbReference type="CDD" id="cd07731">
    <property type="entry name" value="ComA-like_MBL-fold"/>
    <property type="match status" value="1"/>
</dbReference>
<dbReference type="SUPFAM" id="SSF56281">
    <property type="entry name" value="Metallo-hydrolase/oxidoreductase"/>
    <property type="match status" value="1"/>
</dbReference>
<dbReference type="Proteomes" id="UP000824106">
    <property type="component" value="Unassembled WGS sequence"/>
</dbReference>
<feature type="domain" description="Metallo-beta-lactamase" evidence="2">
    <location>
        <begin position="87"/>
        <end position="285"/>
    </location>
</feature>
<sequence>MAKRKRLTKKQRERRNRWLLRALIVFLIFIGGYLTGRQDINLREIQAKLDETFIQIEEQIKNKNRPLKDSNTQGSGTSQIHLFDVGQGSSTLYIASDGTSVLVDTGRYDDSEKKIISYLDQYIGLGEEIDLLIFTHNDSDHIGHGDLVLEYFDVQEVWMNGMDHTSKVYEELLDTLLQKDVEYAEPKAGEQFSRGAFDIQVLHPAKDSPKKDPNDESIITRIVFDNLSVMTSGDASIPRENDVLKRNFNLKADLLILGHHGAKNSSGEQWLEAIQPKMAFYQAGVNNSYGHPSPDTLERAKNAGIPVYGTDEYGTISLYIDELGEIRMETEK</sequence>
<dbReference type="InterPro" id="IPR001279">
    <property type="entry name" value="Metallo-B-lactamas"/>
</dbReference>
<dbReference type="InterPro" id="IPR036866">
    <property type="entry name" value="RibonucZ/Hydroxyglut_hydro"/>
</dbReference>
<reference evidence="3" key="1">
    <citation type="journal article" date="2021" name="PeerJ">
        <title>Extensive microbial diversity within the chicken gut microbiome revealed by metagenomics and culture.</title>
        <authorList>
            <person name="Gilroy R."/>
            <person name="Ravi A."/>
            <person name="Getino M."/>
            <person name="Pursley I."/>
            <person name="Horton D.L."/>
            <person name="Alikhan N.F."/>
            <person name="Baker D."/>
            <person name="Gharbi K."/>
            <person name="Hall N."/>
            <person name="Watson M."/>
            <person name="Adriaenssens E.M."/>
            <person name="Foster-Nyarko E."/>
            <person name="Jarju S."/>
            <person name="Secka A."/>
            <person name="Antonio M."/>
            <person name="Oren A."/>
            <person name="Chaudhuri R.R."/>
            <person name="La Ragione R."/>
            <person name="Hildebrand F."/>
            <person name="Pallen M.J."/>
        </authorList>
    </citation>
    <scope>NUCLEOTIDE SEQUENCE</scope>
    <source>
        <strain evidence="3">CHK169-4300</strain>
    </source>
</reference>
<dbReference type="SMART" id="SM00849">
    <property type="entry name" value="Lactamase_B"/>
    <property type="match status" value="1"/>
</dbReference>
<dbReference type="PANTHER" id="PTHR30619:SF7">
    <property type="entry name" value="BETA-LACTAMASE DOMAIN PROTEIN"/>
    <property type="match status" value="1"/>
</dbReference>
<keyword evidence="1" id="KW-0812">Transmembrane</keyword>
<dbReference type="Pfam" id="PF00753">
    <property type="entry name" value="Lactamase_B"/>
    <property type="match status" value="1"/>
</dbReference>
<accession>A0A9D2G1J2</accession>
<dbReference type="Gene3D" id="3.60.15.10">
    <property type="entry name" value="Ribonuclease Z/Hydroxyacylglutathione hydrolase-like"/>
    <property type="match status" value="1"/>
</dbReference>
<evidence type="ECO:0000259" key="2">
    <source>
        <dbReference type="SMART" id="SM00849"/>
    </source>
</evidence>
<evidence type="ECO:0000313" key="4">
    <source>
        <dbReference type="Proteomes" id="UP000824106"/>
    </source>
</evidence>
<dbReference type="AlphaFoldDB" id="A0A9D2G1J2"/>
<evidence type="ECO:0000256" key="1">
    <source>
        <dbReference type="SAM" id="Phobius"/>
    </source>
</evidence>
<keyword evidence="1" id="KW-1133">Transmembrane helix</keyword>
<dbReference type="InterPro" id="IPR052159">
    <property type="entry name" value="Competence_DNA_uptake"/>
</dbReference>
<dbReference type="InterPro" id="IPR035681">
    <property type="entry name" value="ComA-like_MBL"/>
</dbReference>